<gene>
    <name evidence="2" type="ORF">CEXT_733421</name>
</gene>
<evidence type="ECO:0000313" key="2">
    <source>
        <dbReference type="EMBL" id="GIY13787.1"/>
    </source>
</evidence>
<keyword evidence="3" id="KW-1185">Reference proteome</keyword>
<evidence type="ECO:0000313" key="3">
    <source>
        <dbReference type="Proteomes" id="UP001054945"/>
    </source>
</evidence>
<name>A0AAV4R088_CAEEX</name>
<dbReference type="EMBL" id="BPLR01007002">
    <property type="protein sequence ID" value="GIY13787.1"/>
    <property type="molecule type" value="Genomic_DNA"/>
</dbReference>
<organism evidence="2 3">
    <name type="scientific">Caerostris extrusa</name>
    <name type="common">Bark spider</name>
    <name type="synonym">Caerostris bankana</name>
    <dbReference type="NCBI Taxonomy" id="172846"/>
    <lineage>
        <taxon>Eukaryota</taxon>
        <taxon>Metazoa</taxon>
        <taxon>Ecdysozoa</taxon>
        <taxon>Arthropoda</taxon>
        <taxon>Chelicerata</taxon>
        <taxon>Arachnida</taxon>
        <taxon>Araneae</taxon>
        <taxon>Araneomorphae</taxon>
        <taxon>Entelegynae</taxon>
        <taxon>Araneoidea</taxon>
        <taxon>Araneidae</taxon>
        <taxon>Caerostris</taxon>
    </lineage>
</organism>
<keyword evidence="1" id="KW-0812">Transmembrane</keyword>
<dbReference type="AlphaFoldDB" id="A0AAV4R088"/>
<sequence length="104" mass="12207">MPLHISQTSYFTWMIRSVSYVPLMDSALVLVCLLLTMSNLYEKEMESSRRLLAEVETDEDSDINNEGHGLDCIFEDNFSDYKSFAKYDEIGKGRMFFKWKNEQI</sequence>
<reference evidence="2 3" key="1">
    <citation type="submission" date="2021-06" db="EMBL/GenBank/DDBJ databases">
        <title>Caerostris extrusa draft genome.</title>
        <authorList>
            <person name="Kono N."/>
            <person name="Arakawa K."/>
        </authorList>
    </citation>
    <scope>NUCLEOTIDE SEQUENCE [LARGE SCALE GENOMIC DNA]</scope>
</reference>
<keyword evidence="1" id="KW-1133">Transmembrane helix</keyword>
<dbReference type="Proteomes" id="UP001054945">
    <property type="component" value="Unassembled WGS sequence"/>
</dbReference>
<keyword evidence="1" id="KW-0472">Membrane</keyword>
<evidence type="ECO:0000256" key="1">
    <source>
        <dbReference type="SAM" id="Phobius"/>
    </source>
</evidence>
<comment type="caution">
    <text evidence="2">The sequence shown here is derived from an EMBL/GenBank/DDBJ whole genome shotgun (WGS) entry which is preliminary data.</text>
</comment>
<protein>
    <submittedName>
        <fullName evidence="2">Uncharacterized protein</fullName>
    </submittedName>
</protein>
<accession>A0AAV4R088</accession>
<proteinExistence type="predicted"/>
<feature type="transmembrane region" description="Helical" evidence="1">
    <location>
        <begin position="20"/>
        <end position="41"/>
    </location>
</feature>